<dbReference type="Gene3D" id="1.10.10.10">
    <property type="entry name" value="Winged helix-like DNA-binding domain superfamily/Winged helix DNA-binding domain"/>
    <property type="match status" value="1"/>
</dbReference>
<dbReference type="SUPFAM" id="SSF88946">
    <property type="entry name" value="Sigma2 domain of RNA polymerase sigma factors"/>
    <property type="match status" value="1"/>
</dbReference>
<dbReference type="EMBL" id="JACSPV010000042">
    <property type="protein sequence ID" value="MBD8006964.1"/>
    <property type="molecule type" value="Genomic_DNA"/>
</dbReference>
<dbReference type="InterPro" id="IPR014284">
    <property type="entry name" value="RNA_pol_sigma-70_dom"/>
</dbReference>
<dbReference type="InterPro" id="IPR013324">
    <property type="entry name" value="RNA_pol_sigma_r3/r4-like"/>
</dbReference>
<dbReference type="InterPro" id="IPR013325">
    <property type="entry name" value="RNA_pol_sigma_r2"/>
</dbReference>
<dbReference type="NCBIfam" id="TIGR02937">
    <property type="entry name" value="sigma70-ECF"/>
    <property type="match status" value="1"/>
</dbReference>
<dbReference type="PANTHER" id="PTHR43133:SF51">
    <property type="entry name" value="RNA POLYMERASE SIGMA FACTOR"/>
    <property type="match status" value="1"/>
</dbReference>
<evidence type="ECO:0000313" key="7">
    <source>
        <dbReference type="EMBL" id="MBD8006964.1"/>
    </source>
</evidence>
<evidence type="ECO:0000259" key="5">
    <source>
        <dbReference type="Pfam" id="PF04542"/>
    </source>
</evidence>
<dbReference type="Gene3D" id="1.10.1740.10">
    <property type="match status" value="1"/>
</dbReference>
<keyword evidence="3" id="KW-0731">Sigma factor</keyword>
<comment type="caution">
    <text evidence="7">The sequence shown here is derived from an EMBL/GenBank/DDBJ whole genome shotgun (WGS) entry which is preliminary data.</text>
</comment>
<dbReference type="Pfam" id="PF08281">
    <property type="entry name" value="Sigma70_r4_2"/>
    <property type="match status" value="1"/>
</dbReference>
<dbReference type="CDD" id="cd06171">
    <property type="entry name" value="Sigma70_r4"/>
    <property type="match status" value="1"/>
</dbReference>
<accession>A0ABR8VQB6</accession>
<evidence type="ECO:0000313" key="8">
    <source>
        <dbReference type="Proteomes" id="UP000648182"/>
    </source>
</evidence>
<evidence type="ECO:0000259" key="6">
    <source>
        <dbReference type="Pfam" id="PF08281"/>
    </source>
</evidence>
<dbReference type="Pfam" id="PF04542">
    <property type="entry name" value="Sigma70_r2"/>
    <property type="match status" value="1"/>
</dbReference>
<reference evidence="7 8" key="1">
    <citation type="submission" date="2020-08" db="EMBL/GenBank/DDBJ databases">
        <title>A Genomic Blueprint of the Chicken Gut Microbiome.</title>
        <authorList>
            <person name="Gilroy R."/>
            <person name="Ravi A."/>
            <person name="Getino M."/>
            <person name="Pursley I."/>
            <person name="Horton D.L."/>
            <person name="Alikhan N.-F."/>
            <person name="Baker D."/>
            <person name="Gharbi K."/>
            <person name="Hall N."/>
            <person name="Watson M."/>
            <person name="Adriaenssens E.M."/>
            <person name="Foster-Nyarko E."/>
            <person name="Jarju S."/>
            <person name="Secka A."/>
            <person name="Antonio M."/>
            <person name="Oren A."/>
            <person name="Chaudhuri R."/>
            <person name="La Ragione R.M."/>
            <person name="Hildebrand F."/>
            <person name="Pallen M.J."/>
        </authorList>
    </citation>
    <scope>NUCLEOTIDE SEQUENCE [LARGE SCALE GENOMIC DNA]</scope>
    <source>
        <strain evidence="7 8">Sa1BUA2</strain>
    </source>
</reference>
<evidence type="ECO:0000256" key="3">
    <source>
        <dbReference type="ARBA" id="ARBA00023082"/>
    </source>
</evidence>
<dbReference type="InterPro" id="IPR039425">
    <property type="entry name" value="RNA_pol_sigma-70-like"/>
</dbReference>
<keyword evidence="8" id="KW-1185">Reference proteome</keyword>
<dbReference type="InterPro" id="IPR007627">
    <property type="entry name" value="RNA_pol_sigma70_r2"/>
</dbReference>
<sequence>MCLIGREGEEMERVKEVQPGNSLAFESLIRKEQEKLYRIIFAYVQNEGDAIEVYQQAVLRAFEKIDQLKEPAYYSTWIIRIAINLSITYMKKRNREQAVEPEVFSSLGTDEKLMDERIDLWQALQTLPNHYKTALLLRFYHDYTVPQIAEIVELPIGTTKTHIRRGLQALRKQLKGAYNDEWAKSVEENVE</sequence>
<feature type="domain" description="RNA polymerase sigma-70 region 2" evidence="5">
    <location>
        <begin position="28"/>
        <end position="95"/>
    </location>
</feature>
<evidence type="ECO:0000256" key="4">
    <source>
        <dbReference type="ARBA" id="ARBA00023163"/>
    </source>
</evidence>
<dbReference type="InterPro" id="IPR013249">
    <property type="entry name" value="RNA_pol_sigma70_r4_t2"/>
</dbReference>
<dbReference type="SUPFAM" id="SSF88659">
    <property type="entry name" value="Sigma3 and sigma4 domains of RNA polymerase sigma factors"/>
    <property type="match status" value="1"/>
</dbReference>
<name>A0ABR8VQB6_9BACI</name>
<evidence type="ECO:0000256" key="1">
    <source>
        <dbReference type="ARBA" id="ARBA00010641"/>
    </source>
</evidence>
<dbReference type="PANTHER" id="PTHR43133">
    <property type="entry name" value="RNA POLYMERASE ECF-TYPE SIGMA FACTO"/>
    <property type="match status" value="1"/>
</dbReference>
<protein>
    <submittedName>
        <fullName evidence="7">Sigma-70 family RNA polymerase sigma factor</fullName>
    </submittedName>
</protein>
<organism evidence="7 8">
    <name type="scientific">Bacillus norwichensis</name>
    <dbReference type="NCBI Taxonomy" id="2762217"/>
    <lineage>
        <taxon>Bacteria</taxon>
        <taxon>Bacillati</taxon>
        <taxon>Bacillota</taxon>
        <taxon>Bacilli</taxon>
        <taxon>Bacillales</taxon>
        <taxon>Bacillaceae</taxon>
        <taxon>Bacillus</taxon>
    </lineage>
</organism>
<dbReference type="Proteomes" id="UP000648182">
    <property type="component" value="Unassembled WGS sequence"/>
</dbReference>
<keyword evidence="2" id="KW-0805">Transcription regulation</keyword>
<keyword evidence="4" id="KW-0804">Transcription</keyword>
<proteinExistence type="inferred from homology"/>
<evidence type="ECO:0000256" key="2">
    <source>
        <dbReference type="ARBA" id="ARBA00023015"/>
    </source>
</evidence>
<feature type="domain" description="RNA polymerase sigma factor 70 region 4 type 2" evidence="6">
    <location>
        <begin position="119"/>
        <end position="170"/>
    </location>
</feature>
<gene>
    <name evidence="7" type="ORF">H9631_18010</name>
</gene>
<dbReference type="InterPro" id="IPR036388">
    <property type="entry name" value="WH-like_DNA-bd_sf"/>
</dbReference>
<comment type="similarity">
    <text evidence="1">Belongs to the sigma-70 factor family. ECF subfamily.</text>
</comment>